<accession>A0A0N9HY50</accession>
<keyword evidence="2" id="KW-1185">Reference proteome</keyword>
<dbReference type="Proteomes" id="UP000063699">
    <property type="component" value="Chromosome"/>
</dbReference>
<sequence length="79" mass="8636">MDMTTPGSLPQRTVCHGCRQVTHIRLEDEDDMAILRPMTVPGQGSIYHEIAPGVMVERPCPVCGESDDAGWIEGFTPPV</sequence>
<evidence type="ECO:0000313" key="1">
    <source>
        <dbReference type="EMBL" id="ALG07185.1"/>
    </source>
</evidence>
<dbReference type="EMBL" id="CP012752">
    <property type="protein sequence ID" value="ALG07185.1"/>
    <property type="molecule type" value="Genomic_DNA"/>
</dbReference>
<name>A0A0N9HY50_9PSEU</name>
<organism evidence="1 2">
    <name type="scientific">Kibdelosporangium phytohabitans</name>
    <dbReference type="NCBI Taxonomy" id="860235"/>
    <lineage>
        <taxon>Bacteria</taxon>
        <taxon>Bacillati</taxon>
        <taxon>Actinomycetota</taxon>
        <taxon>Actinomycetes</taxon>
        <taxon>Pseudonocardiales</taxon>
        <taxon>Pseudonocardiaceae</taxon>
        <taxon>Kibdelosporangium</taxon>
    </lineage>
</organism>
<dbReference type="KEGG" id="kphy:AOZ06_09840"/>
<proteinExistence type="predicted"/>
<gene>
    <name evidence="1" type="ORF">AOZ06_09840</name>
</gene>
<evidence type="ECO:0000313" key="2">
    <source>
        <dbReference type="Proteomes" id="UP000063699"/>
    </source>
</evidence>
<dbReference type="AlphaFoldDB" id="A0A0N9HY50"/>
<reference evidence="1 2" key="1">
    <citation type="submission" date="2015-07" db="EMBL/GenBank/DDBJ databases">
        <title>Genome sequencing of Kibdelosporangium phytohabitans.</title>
        <authorList>
            <person name="Qin S."/>
            <person name="Xing K."/>
        </authorList>
    </citation>
    <scope>NUCLEOTIDE SEQUENCE [LARGE SCALE GENOMIC DNA]</scope>
    <source>
        <strain evidence="1 2">KLBMP1111</strain>
    </source>
</reference>
<protein>
    <submittedName>
        <fullName evidence="1">Uncharacterized protein</fullName>
    </submittedName>
</protein>
<dbReference type="STRING" id="860235.AOZ06_09840"/>